<dbReference type="EMBL" id="JABDHM010000019">
    <property type="protein sequence ID" value="KAF5223385.1"/>
    <property type="molecule type" value="Genomic_DNA"/>
</dbReference>
<dbReference type="Proteomes" id="UP000583944">
    <property type="component" value="Unassembled WGS sequence"/>
</dbReference>
<feature type="coiled-coil region" evidence="1">
    <location>
        <begin position="46"/>
        <end position="203"/>
    </location>
</feature>
<comment type="caution">
    <text evidence="2">The sequence shown here is derived from an EMBL/GenBank/DDBJ whole genome shotgun (WGS) entry which is preliminary data.</text>
</comment>
<gene>
    <name evidence="2" type="ORF">ECC02_003404</name>
</gene>
<dbReference type="VEuPathDB" id="TriTrypDB:BCY84_02189"/>
<dbReference type="VEuPathDB" id="TriTrypDB:ECC02_003404"/>
<proteinExistence type="predicted"/>
<evidence type="ECO:0000313" key="2">
    <source>
        <dbReference type="EMBL" id="KAF5223385.1"/>
    </source>
</evidence>
<accession>A0A7J6YA10</accession>
<sequence>MSTTPVGGKIEFSSHREIAHVRQDLAVTKEILAIVKEENERLCSVAEERTVEVARLNEDLEEAKRQFQNQKHAHEMEIARFQSSRTSLEGELAEALAERKRLSDLLHSLRGQVDGRLTKLVEELQIKDETIHGLDYRNREYEREIERLNRMVKTDSLTASKLEETQGKYSKALAEVLLLKEQVAQYQLELSSTREKVQQLSDNSVDDSQKSFLREAVSLLMLYRQWLVEFNVSLWDIEDRIETSLNSSIDALAQMTNPGVPYRPPTVERERLKEMKKFERERKNFDSMVYPDKNETCENAFAFSVHVIRDTWDSSRHSLEKVKVISKQLLETLQSVVQVSEDLHTKTILASPSEFVTNAKVLRYECDQSRLVDTLKENFEMQLQLREEEQRKKEAEITNLKSMISTLEGQKDLLSNELLKTKQDVINASLSSTSKLNELECKLRETVRSTEDMNAKTLSVLKLEQEKERKEMAEANSRLKKTLEEEGVKIESMKKMLLESKRRRLILKDENTALRKQLQKTEDLVNALRLELLGAKQTIELLYAELHFAENNHERQPNSSSSKAFLSFKKGIQKSSLEAKAVYLPRAL</sequence>
<keyword evidence="1" id="KW-0175">Coiled coil</keyword>
<dbReference type="AlphaFoldDB" id="A0A7J6YA10"/>
<protein>
    <submittedName>
        <fullName evidence="2">Uncharacterized protein</fullName>
    </submittedName>
</protein>
<evidence type="ECO:0000256" key="1">
    <source>
        <dbReference type="SAM" id="Coils"/>
    </source>
</evidence>
<reference evidence="2 3" key="1">
    <citation type="journal article" date="2019" name="Genome Biol. Evol.">
        <title>Nanopore Sequencing Significantly Improves Genome Assembly of the Protozoan Parasite Trypanosoma cruzi.</title>
        <authorList>
            <person name="Diaz-Viraque F."/>
            <person name="Pita S."/>
            <person name="Greif G."/>
            <person name="de Souza R.C.M."/>
            <person name="Iraola G."/>
            <person name="Robello C."/>
        </authorList>
    </citation>
    <scope>NUCLEOTIDE SEQUENCE [LARGE SCALE GENOMIC DNA]</scope>
    <source>
        <strain evidence="2 3">Berenice</strain>
    </source>
</reference>
<feature type="coiled-coil region" evidence="1">
    <location>
        <begin position="372"/>
        <end position="538"/>
    </location>
</feature>
<organism evidence="2 3">
    <name type="scientific">Trypanosoma cruzi</name>
    <dbReference type="NCBI Taxonomy" id="5693"/>
    <lineage>
        <taxon>Eukaryota</taxon>
        <taxon>Discoba</taxon>
        <taxon>Euglenozoa</taxon>
        <taxon>Kinetoplastea</taxon>
        <taxon>Metakinetoplastina</taxon>
        <taxon>Trypanosomatida</taxon>
        <taxon>Trypanosomatidae</taxon>
        <taxon>Trypanosoma</taxon>
        <taxon>Schizotrypanum</taxon>
    </lineage>
</organism>
<evidence type="ECO:0000313" key="3">
    <source>
        <dbReference type="Proteomes" id="UP000583944"/>
    </source>
</evidence>
<name>A0A7J6YA10_TRYCR</name>